<dbReference type="InterPro" id="IPR036116">
    <property type="entry name" value="FN3_sf"/>
</dbReference>
<evidence type="ECO:0000256" key="2">
    <source>
        <dbReference type="ARBA" id="ARBA00022723"/>
    </source>
</evidence>
<dbReference type="CDD" id="cd00063">
    <property type="entry name" value="FN3"/>
    <property type="match status" value="1"/>
</dbReference>
<dbReference type="PANTHER" id="PTHR46286">
    <property type="entry name" value="VIN3-LIKE PROTEIN 2-RELATED"/>
    <property type="match status" value="1"/>
</dbReference>
<dbReference type="OMA" id="AGECEVT"/>
<feature type="compositionally biased region" description="Basic and acidic residues" evidence="6">
    <location>
        <begin position="574"/>
        <end position="591"/>
    </location>
</feature>
<dbReference type="Pfam" id="PF23376">
    <property type="entry name" value="Fn3_VIN3"/>
    <property type="match status" value="1"/>
</dbReference>
<dbReference type="GO" id="GO:0040029">
    <property type="term" value="P:epigenetic regulation of gene expression"/>
    <property type="evidence" value="ECO:0007669"/>
    <property type="project" value="InterPro"/>
</dbReference>
<dbReference type="GeneID" id="110692256"/>
<organism evidence="8 9">
    <name type="scientific">Chenopodium quinoa</name>
    <name type="common">Quinoa</name>
    <dbReference type="NCBI Taxonomy" id="63459"/>
    <lineage>
        <taxon>Eukaryota</taxon>
        <taxon>Viridiplantae</taxon>
        <taxon>Streptophyta</taxon>
        <taxon>Embryophyta</taxon>
        <taxon>Tracheophyta</taxon>
        <taxon>Spermatophyta</taxon>
        <taxon>Magnoliopsida</taxon>
        <taxon>eudicotyledons</taxon>
        <taxon>Gunneridae</taxon>
        <taxon>Pentapetalae</taxon>
        <taxon>Caryophyllales</taxon>
        <taxon>Chenopodiaceae</taxon>
        <taxon>Chenopodioideae</taxon>
        <taxon>Atripliceae</taxon>
        <taxon>Chenopodium</taxon>
    </lineage>
</organism>
<feature type="domain" description="Fibronectin type-III" evidence="7">
    <location>
        <begin position="338"/>
        <end position="435"/>
    </location>
</feature>
<evidence type="ECO:0000256" key="5">
    <source>
        <dbReference type="ARBA" id="ARBA00023242"/>
    </source>
</evidence>
<name>A0A803MPM5_CHEQI</name>
<dbReference type="InterPro" id="IPR013783">
    <property type="entry name" value="Ig-like_fold"/>
</dbReference>
<evidence type="ECO:0000313" key="8">
    <source>
        <dbReference type="EnsemblPlants" id="AUR62033226-RA:cds"/>
    </source>
</evidence>
<keyword evidence="4" id="KW-0862">Zinc</keyword>
<dbReference type="Pfam" id="PF23380">
    <property type="entry name" value="VIN3_C"/>
    <property type="match status" value="1"/>
</dbReference>
<keyword evidence="5" id="KW-0539">Nucleus</keyword>
<accession>A0A803MPM5</accession>
<dbReference type="OrthoDB" id="600557at2759"/>
<sequence>MDSSAFDGAVLDPVKCSKLSMEERREIVYELAKWSNGAAEMLQSWSRQDILQILCSEMGKERKYTGLTKLKIVEHLLKVVSEKNLVIHDSGVHGQQSSPPIVNKGLKKPRKPDNPSHLLVSSTNISTCNSDSDLGTAKYCKNSACKARLSKEDKFCKRCTCCICHKYDDNKDPSLWLTCSSEPPFPGDSCNMSCHLECAIKHDRSGIARNGLVSQLDGSFYCISCGKMNDLMSCWRKQLVIAKDTRRVDILCYRISLSQKLLAGTKKYFKSSDIIDDAIKLLEAEVGALTGVPVKMGRGIVNRLSSGQEVQRLCASAVELFDSMYHQTPLHLVSRKIASCMIRVEAVNATSVTVILGPDSLSEKNVGYTLWHRKANDRKGPEQPTCTLFPPQTRFIVSGLSPATEYVFRAICFDNTRELSSSEVRLTTSISTNEVAKCSTMERIQSPATNCSTLSNPSSVEDETNNIAPCSNLNENKTENYFNCSNDQNRCSASDEDNATGKFDSSDQYDGVKVDIKHSPDGQVGEAMSIDIGSNGPEKTNTPCVRPETSLPITPCRQESSKEGSGKKCPLKSHNKDQDGRLNKEEANERRSSKKRKVEREKEECVGDDSSESNLEYYIKMICWLECEGHIDKSFRQKFLTWYSIRATSQEIRIVKAFVDTLNDDPASLAEQLQDTFEEIISSKKLPVVPPGFCLKLWH</sequence>
<dbReference type="EnsemblPlants" id="AUR62033226-RA">
    <property type="protein sequence ID" value="AUR62033226-RA:cds"/>
    <property type="gene ID" value="AUR62033226"/>
</dbReference>
<dbReference type="Gramene" id="AUR62033226-RA">
    <property type="protein sequence ID" value="AUR62033226-RA:cds"/>
    <property type="gene ID" value="AUR62033226"/>
</dbReference>
<dbReference type="SMR" id="A0A803MPM5"/>
<dbReference type="GO" id="GO:0010048">
    <property type="term" value="P:vernalization response"/>
    <property type="evidence" value="ECO:0007669"/>
    <property type="project" value="InterPro"/>
</dbReference>
<feature type="region of interest" description="Disordered" evidence="6">
    <location>
        <begin position="493"/>
        <end position="606"/>
    </location>
</feature>
<dbReference type="InterPro" id="IPR056990">
    <property type="entry name" value="VIN3-like_C"/>
</dbReference>
<protein>
    <recommendedName>
        <fullName evidence="7">Fibronectin type-III domain-containing protein</fullName>
    </recommendedName>
</protein>
<evidence type="ECO:0000313" key="9">
    <source>
        <dbReference type="Proteomes" id="UP000596660"/>
    </source>
</evidence>
<evidence type="ECO:0000256" key="3">
    <source>
        <dbReference type="ARBA" id="ARBA00022771"/>
    </source>
</evidence>
<dbReference type="InterPro" id="IPR058585">
    <property type="entry name" value="Fn3_VIN3"/>
</dbReference>
<keyword evidence="2" id="KW-0479">Metal-binding</keyword>
<dbReference type="GO" id="GO:0008270">
    <property type="term" value="F:zinc ion binding"/>
    <property type="evidence" value="ECO:0007669"/>
    <property type="project" value="UniProtKB-KW"/>
</dbReference>
<dbReference type="SUPFAM" id="SSF49265">
    <property type="entry name" value="Fibronectin type III"/>
    <property type="match status" value="1"/>
</dbReference>
<dbReference type="InterPro" id="IPR044514">
    <property type="entry name" value="VIN3-like"/>
</dbReference>
<keyword evidence="3" id="KW-0863">Zinc-finger</keyword>
<dbReference type="RefSeq" id="XP_021724944.1">
    <property type="nucleotide sequence ID" value="XM_021869252.1"/>
</dbReference>
<dbReference type="InterPro" id="IPR032881">
    <property type="entry name" value="Oberon-like_PHD"/>
</dbReference>
<dbReference type="GO" id="GO:0005634">
    <property type="term" value="C:nucleus"/>
    <property type="evidence" value="ECO:0007669"/>
    <property type="project" value="UniProtKB-SubCell"/>
</dbReference>
<evidence type="ECO:0000256" key="1">
    <source>
        <dbReference type="ARBA" id="ARBA00004123"/>
    </source>
</evidence>
<dbReference type="Pfam" id="PF07227">
    <property type="entry name" value="PHD_Oberon"/>
    <property type="match status" value="1"/>
</dbReference>
<keyword evidence="9" id="KW-1185">Reference proteome</keyword>
<dbReference type="PROSITE" id="PS50853">
    <property type="entry name" value="FN3"/>
    <property type="match status" value="1"/>
</dbReference>
<evidence type="ECO:0000259" key="7">
    <source>
        <dbReference type="PROSITE" id="PS50853"/>
    </source>
</evidence>
<dbReference type="PANTHER" id="PTHR46286:SF2">
    <property type="entry name" value="VIN3-LIKE PROTEIN 2"/>
    <property type="match status" value="1"/>
</dbReference>
<reference evidence="8" key="2">
    <citation type="submission" date="2021-03" db="UniProtKB">
        <authorList>
            <consortium name="EnsemblPlants"/>
        </authorList>
    </citation>
    <scope>IDENTIFICATION</scope>
</reference>
<evidence type="ECO:0000256" key="4">
    <source>
        <dbReference type="ARBA" id="ARBA00022833"/>
    </source>
</evidence>
<comment type="subcellular location">
    <subcellularLocation>
        <location evidence="1">Nucleus</location>
    </subcellularLocation>
</comment>
<dbReference type="CDD" id="cd15521">
    <property type="entry name" value="PHD_VIN3_plant"/>
    <property type="match status" value="1"/>
</dbReference>
<dbReference type="Proteomes" id="UP000596660">
    <property type="component" value="Unplaced"/>
</dbReference>
<dbReference type="AlphaFoldDB" id="A0A803MPM5"/>
<gene>
    <name evidence="8" type="primary">LOC110692256</name>
</gene>
<dbReference type="KEGG" id="cqi:110692256"/>
<feature type="region of interest" description="Disordered" evidence="6">
    <location>
        <begin position="92"/>
        <end position="115"/>
    </location>
</feature>
<proteinExistence type="predicted"/>
<feature type="compositionally biased region" description="Basic and acidic residues" evidence="6">
    <location>
        <begin position="510"/>
        <end position="520"/>
    </location>
</feature>
<evidence type="ECO:0000256" key="6">
    <source>
        <dbReference type="SAM" id="MobiDB-lite"/>
    </source>
</evidence>
<dbReference type="InterPro" id="IPR003961">
    <property type="entry name" value="FN3_dom"/>
</dbReference>
<reference evidence="8" key="1">
    <citation type="journal article" date="2017" name="Nature">
        <title>The genome of Chenopodium quinoa.</title>
        <authorList>
            <person name="Jarvis D.E."/>
            <person name="Ho Y.S."/>
            <person name="Lightfoot D.J."/>
            <person name="Schmoeckel S.M."/>
            <person name="Li B."/>
            <person name="Borm T.J.A."/>
            <person name="Ohyanagi H."/>
            <person name="Mineta K."/>
            <person name="Michell C.T."/>
            <person name="Saber N."/>
            <person name="Kharbatia N.M."/>
            <person name="Rupper R.R."/>
            <person name="Sharp A.R."/>
            <person name="Dally N."/>
            <person name="Boughton B.A."/>
            <person name="Woo Y.H."/>
            <person name="Gao G."/>
            <person name="Schijlen E.G.W.M."/>
            <person name="Guo X."/>
            <person name="Momin A.A."/>
            <person name="Negrao S."/>
            <person name="Al-Babili S."/>
            <person name="Gehring C."/>
            <person name="Roessner U."/>
            <person name="Jung C."/>
            <person name="Murphy K."/>
            <person name="Arold S.T."/>
            <person name="Gojobori T."/>
            <person name="van der Linden C.G."/>
            <person name="van Loo E.N."/>
            <person name="Jellen E.N."/>
            <person name="Maughan P.J."/>
            <person name="Tester M."/>
        </authorList>
    </citation>
    <scope>NUCLEOTIDE SEQUENCE [LARGE SCALE GENOMIC DNA]</scope>
    <source>
        <strain evidence="8">cv. PI 614886</strain>
    </source>
</reference>
<dbReference type="Gene3D" id="2.60.40.10">
    <property type="entry name" value="Immunoglobulins"/>
    <property type="match status" value="1"/>
</dbReference>